<feature type="region of interest" description="Disordered" evidence="1">
    <location>
        <begin position="201"/>
        <end position="258"/>
    </location>
</feature>
<dbReference type="Proteomes" id="UP000256601">
    <property type="component" value="Unassembled WGS sequence"/>
</dbReference>
<evidence type="ECO:0000256" key="1">
    <source>
        <dbReference type="SAM" id="MobiDB-lite"/>
    </source>
</evidence>
<feature type="compositionally biased region" description="Basic and acidic residues" evidence="1">
    <location>
        <begin position="70"/>
        <end position="79"/>
    </location>
</feature>
<feature type="compositionally biased region" description="Basic and acidic residues" evidence="1">
    <location>
        <begin position="106"/>
        <end position="118"/>
    </location>
</feature>
<sequence length="258" mass="29392">MSAPASDNELSLGSVPDIETFIEAEKTREDATKQRDKEVVGTKTTNNQDPKSDRIEVDELETNPQEMADEQLHKNHDQNDVPELEDSIMEEYEVNDDQEELQQEQVEAKKAMDVDPKTTEPVQSAGTPQIDTSYDFSDQQEVLNLPKKRVPSYLQPTISYSQKVRAKYDPRSVSGSSQRSFSGSRTYSAEYHLREARLFEQRQNEMDVEGRLSRDGANSPDSSGALEMSKRGGSRKQVRREFSREFTPSFPFNKENVN</sequence>
<reference evidence="2 3" key="1">
    <citation type="submission" date="2018-07" db="EMBL/GenBank/DDBJ databases">
        <title>Draft Genome Assemblies for Five Robust Yarrowia lipolytica Strains Exhibiting High Lipid Production and Pentose Sugar Utilization and Sugar Alcohol Secretion from Undetoxified Lignocellulosic Biomass Hydrolysates.</title>
        <authorList>
            <consortium name="DOE Joint Genome Institute"/>
            <person name="Walker C."/>
            <person name="Ryu S."/>
            <person name="Na H."/>
            <person name="Zane M."/>
            <person name="LaButti K."/>
            <person name="Lipzen A."/>
            <person name="Haridas S."/>
            <person name="Barry K."/>
            <person name="Grigoriev I.V."/>
            <person name="Quarterman J."/>
            <person name="Slininger P."/>
            <person name="Dien B."/>
            <person name="Trinh C.T."/>
        </authorList>
    </citation>
    <scope>NUCLEOTIDE SEQUENCE [LARGE SCALE GENOMIC DNA]</scope>
    <source>
        <strain evidence="2 3">YB392</strain>
    </source>
</reference>
<name>A0A371C6X5_YARLL</name>
<protein>
    <submittedName>
        <fullName evidence="2">Uncharacterized protein</fullName>
    </submittedName>
</protein>
<evidence type="ECO:0000313" key="3">
    <source>
        <dbReference type="Proteomes" id="UP000256601"/>
    </source>
</evidence>
<dbReference type="AlphaFoldDB" id="A0A371C6X5"/>
<feature type="compositionally biased region" description="Acidic residues" evidence="1">
    <location>
        <begin position="80"/>
        <end position="102"/>
    </location>
</feature>
<dbReference type="VEuPathDB" id="FungiDB:YALI0_B22220g"/>
<dbReference type="VEuPathDB" id="FungiDB:YALI1_B29037g"/>
<proteinExistence type="predicted"/>
<gene>
    <name evidence="2" type="ORF">B0I71DRAFT_36334</name>
</gene>
<organism evidence="2 3">
    <name type="scientific">Yarrowia lipolytica</name>
    <name type="common">Candida lipolytica</name>
    <dbReference type="NCBI Taxonomy" id="4952"/>
    <lineage>
        <taxon>Eukaryota</taxon>
        <taxon>Fungi</taxon>
        <taxon>Dikarya</taxon>
        <taxon>Ascomycota</taxon>
        <taxon>Saccharomycotina</taxon>
        <taxon>Dipodascomycetes</taxon>
        <taxon>Dipodascales</taxon>
        <taxon>Dipodascales incertae sedis</taxon>
        <taxon>Yarrowia</taxon>
    </lineage>
</organism>
<accession>A0A371C6X5</accession>
<evidence type="ECO:0000313" key="2">
    <source>
        <dbReference type="EMBL" id="RDW25952.1"/>
    </source>
</evidence>
<feature type="compositionally biased region" description="Basic and acidic residues" evidence="1">
    <location>
        <begin position="201"/>
        <end position="214"/>
    </location>
</feature>
<feature type="region of interest" description="Disordered" evidence="1">
    <location>
        <begin position="164"/>
        <end position="187"/>
    </location>
</feature>
<feature type="compositionally biased region" description="Low complexity" evidence="1">
    <location>
        <begin position="171"/>
        <end position="187"/>
    </location>
</feature>
<feature type="compositionally biased region" description="Basic and acidic residues" evidence="1">
    <location>
        <begin position="23"/>
        <end position="40"/>
    </location>
</feature>
<feature type="region of interest" description="Disordered" evidence="1">
    <location>
        <begin position="1"/>
        <end position="135"/>
    </location>
</feature>
<dbReference type="EMBL" id="KZ858990">
    <property type="protein sequence ID" value="RDW25952.1"/>
    <property type="molecule type" value="Genomic_DNA"/>
</dbReference>
<feature type="compositionally biased region" description="Polar residues" evidence="1">
    <location>
        <begin position="120"/>
        <end position="135"/>
    </location>
</feature>